<dbReference type="Gramene" id="mRNA:HanXRQr2_Chr16g0764671">
    <property type="protein sequence ID" value="mRNA:HanXRQr2_Chr16g0764671"/>
    <property type="gene ID" value="HanXRQr2_Chr16g0764671"/>
</dbReference>
<organism evidence="4 5">
    <name type="scientific">Helianthus annuus</name>
    <name type="common">Common sunflower</name>
    <dbReference type="NCBI Taxonomy" id="4232"/>
    <lineage>
        <taxon>Eukaryota</taxon>
        <taxon>Viridiplantae</taxon>
        <taxon>Streptophyta</taxon>
        <taxon>Embryophyta</taxon>
        <taxon>Tracheophyta</taxon>
        <taxon>Spermatophyta</taxon>
        <taxon>Magnoliopsida</taxon>
        <taxon>eudicotyledons</taxon>
        <taxon>Gunneridae</taxon>
        <taxon>Pentapetalae</taxon>
        <taxon>asterids</taxon>
        <taxon>campanulids</taxon>
        <taxon>Asterales</taxon>
        <taxon>Asteraceae</taxon>
        <taxon>Asteroideae</taxon>
        <taxon>Heliantheae alliance</taxon>
        <taxon>Heliantheae</taxon>
        <taxon>Helianthus</taxon>
    </lineage>
</organism>
<feature type="region of interest" description="Disordered" evidence="2">
    <location>
        <begin position="104"/>
        <end position="215"/>
    </location>
</feature>
<evidence type="ECO:0000256" key="1">
    <source>
        <dbReference type="SAM" id="Coils"/>
    </source>
</evidence>
<reference evidence="4" key="2">
    <citation type="submission" date="2017-02" db="EMBL/GenBank/DDBJ databases">
        <title>Sunflower complete genome.</title>
        <authorList>
            <person name="Langlade N."/>
            <person name="Munos S."/>
        </authorList>
    </citation>
    <scope>NUCLEOTIDE SEQUENCE [LARGE SCALE GENOMIC DNA]</scope>
    <source>
        <tissue evidence="4">Leaves</tissue>
    </source>
</reference>
<accession>A0A251S221</accession>
<evidence type="ECO:0000313" key="5">
    <source>
        <dbReference type="Proteomes" id="UP000215914"/>
    </source>
</evidence>
<name>A0A251S221_HELAN</name>
<evidence type="ECO:0000313" key="3">
    <source>
        <dbReference type="EMBL" id="KAF5761400.1"/>
    </source>
</evidence>
<proteinExistence type="predicted"/>
<dbReference type="AlphaFoldDB" id="A0A251S221"/>
<reference evidence="3 5" key="1">
    <citation type="journal article" date="2017" name="Nature">
        <title>The sunflower genome provides insights into oil metabolism, flowering and Asterid evolution.</title>
        <authorList>
            <person name="Badouin H."/>
            <person name="Gouzy J."/>
            <person name="Grassa C.J."/>
            <person name="Murat F."/>
            <person name="Staton S.E."/>
            <person name="Cottret L."/>
            <person name="Lelandais-Briere C."/>
            <person name="Owens G.L."/>
            <person name="Carrere S."/>
            <person name="Mayjonade B."/>
            <person name="Legrand L."/>
            <person name="Gill N."/>
            <person name="Kane N.C."/>
            <person name="Bowers J.E."/>
            <person name="Hubner S."/>
            <person name="Bellec A."/>
            <person name="Berard A."/>
            <person name="Berges H."/>
            <person name="Blanchet N."/>
            <person name="Boniface M.C."/>
            <person name="Brunel D."/>
            <person name="Catrice O."/>
            <person name="Chaidir N."/>
            <person name="Claudel C."/>
            <person name="Donnadieu C."/>
            <person name="Faraut T."/>
            <person name="Fievet G."/>
            <person name="Helmstetter N."/>
            <person name="King M."/>
            <person name="Knapp S.J."/>
            <person name="Lai Z."/>
            <person name="Le Paslier M.C."/>
            <person name="Lippi Y."/>
            <person name="Lorenzon L."/>
            <person name="Mandel J.R."/>
            <person name="Marage G."/>
            <person name="Marchand G."/>
            <person name="Marquand E."/>
            <person name="Bret-Mestries E."/>
            <person name="Morien E."/>
            <person name="Nambeesan S."/>
            <person name="Nguyen T."/>
            <person name="Pegot-Espagnet P."/>
            <person name="Pouilly N."/>
            <person name="Raftis F."/>
            <person name="Sallet E."/>
            <person name="Schiex T."/>
            <person name="Thomas J."/>
            <person name="Vandecasteele C."/>
            <person name="Vares D."/>
            <person name="Vear F."/>
            <person name="Vautrin S."/>
            <person name="Crespi M."/>
            <person name="Mangin B."/>
            <person name="Burke J.M."/>
            <person name="Salse J."/>
            <person name="Munos S."/>
            <person name="Vincourt P."/>
            <person name="Rieseberg L.H."/>
            <person name="Langlade N.B."/>
        </authorList>
    </citation>
    <scope>NUCLEOTIDE SEQUENCE [LARGE SCALE GENOMIC DNA]</scope>
    <source>
        <strain evidence="5">cv. SF193</strain>
        <tissue evidence="3">Leaves</tissue>
    </source>
</reference>
<gene>
    <name evidence="4" type="ORF">HannXRQ_Chr16g0522711</name>
    <name evidence="3" type="ORF">HanXRQr2_Chr16g0764671</name>
</gene>
<keyword evidence="1" id="KW-0175">Coiled coil</keyword>
<dbReference type="InParanoid" id="A0A251S221"/>
<evidence type="ECO:0000256" key="2">
    <source>
        <dbReference type="SAM" id="MobiDB-lite"/>
    </source>
</evidence>
<dbReference type="EMBL" id="MNCJ02000331">
    <property type="protein sequence ID" value="KAF5761400.1"/>
    <property type="molecule type" value="Genomic_DNA"/>
</dbReference>
<dbReference type="EMBL" id="CM007905">
    <property type="protein sequence ID" value="OTF92513.1"/>
    <property type="molecule type" value="Genomic_DNA"/>
</dbReference>
<sequence length="513" mass="57161">MDDGAEIPLLRKHDRRVHIHLIPYFWNAYSSLITQISHFIFSSNPKSKAASSSSSWSFIIRSGAYIPSFSFCKMGLLKHIQLKGVGGVKLTSTLVAKHEDTVLDPTAGDVNTAGGEKRQPEVSGSSTKRRKLVKEESNVVTISSEKSHESIEKDDADVQSSRDTGPRTDNVVLKTPGTGSVKRRGKKIVFSESGESSDQADHDTGPHPPIRGGTEIAFSESGEASNEGDLHVLDRVRCLSQLVGSVPGLVTSWYERKVKMEARLRDRILRYRLRMTDQAAKNAKLAKKVRKLKKLKKTTPVEKGKEAIRMLAKNTIEHAKVVEALEKELENAQAESVEHAYEKLKQANEELEIQREMVKKLNGELELEKDGRRQECESLEKSLERVSSERQWLIQEGFEYVINKLHRSQEYLGPLGAVQSNLWDSGAHYGLEQCYESCKDGVALEDASLYNPGAHERFLKAVHEMEHTRFPYVVALSQCADRSLDDLRALEPTGLEKDGDEVAVDGGGSVGDQ</sequence>
<feature type="region of interest" description="Disordered" evidence="2">
    <location>
        <begin position="491"/>
        <end position="513"/>
    </location>
</feature>
<dbReference type="Proteomes" id="UP000215914">
    <property type="component" value="Chromosome 16"/>
</dbReference>
<protein>
    <submittedName>
        <fullName evidence="4">Uncharacterized protein</fullName>
    </submittedName>
</protein>
<keyword evidence="5" id="KW-1185">Reference proteome</keyword>
<evidence type="ECO:0000313" key="4">
    <source>
        <dbReference type="EMBL" id="OTF92513.1"/>
    </source>
</evidence>
<reference evidence="3" key="3">
    <citation type="submission" date="2020-06" db="EMBL/GenBank/DDBJ databases">
        <title>Helianthus annuus Genome sequencing and assembly Release 2.</title>
        <authorList>
            <person name="Gouzy J."/>
            <person name="Langlade N."/>
            <person name="Munos S."/>
        </authorList>
    </citation>
    <scope>NUCLEOTIDE SEQUENCE</scope>
    <source>
        <tissue evidence="3">Leaves</tissue>
    </source>
</reference>
<feature type="coiled-coil region" evidence="1">
    <location>
        <begin position="315"/>
        <end position="396"/>
    </location>
</feature>